<sequence length="68" mass="7048">MTGAANDGWFKSSRSAAAGDNCVEVRFGSGEVGVRDSEERSGAVFGFSGTAWGAFVADAKRGRFDLPA</sequence>
<feature type="domain" description="DUF397" evidence="1">
    <location>
        <begin position="8"/>
        <end position="60"/>
    </location>
</feature>
<organism evidence="2 3">
    <name type="scientific">Saccharopolyspora gregorii</name>
    <dbReference type="NCBI Taxonomy" id="33914"/>
    <lineage>
        <taxon>Bacteria</taxon>
        <taxon>Bacillati</taxon>
        <taxon>Actinomycetota</taxon>
        <taxon>Actinomycetes</taxon>
        <taxon>Pseudonocardiales</taxon>
        <taxon>Pseudonocardiaceae</taxon>
        <taxon>Saccharopolyspora</taxon>
    </lineage>
</organism>
<reference evidence="3" key="1">
    <citation type="journal article" date="2019" name="Int. J. Syst. Evol. Microbiol.">
        <title>The Global Catalogue of Microorganisms (GCM) 10K type strain sequencing project: providing services to taxonomists for standard genome sequencing and annotation.</title>
        <authorList>
            <consortium name="The Broad Institute Genomics Platform"/>
            <consortium name="The Broad Institute Genome Sequencing Center for Infectious Disease"/>
            <person name="Wu L."/>
            <person name="Ma J."/>
        </authorList>
    </citation>
    <scope>NUCLEOTIDE SEQUENCE [LARGE SCALE GENOMIC DNA]</scope>
    <source>
        <strain evidence="3">JCM 9687</strain>
    </source>
</reference>
<evidence type="ECO:0000313" key="2">
    <source>
        <dbReference type="EMBL" id="GAA3362201.1"/>
    </source>
</evidence>
<dbReference type="Pfam" id="PF04149">
    <property type="entry name" value="DUF397"/>
    <property type="match status" value="1"/>
</dbReference>
<comment type="caution">
    <text evidence="2">The sequence shown here is derived from an EMBL/GenBank/DDBJ whole genome shotgun (WGS) entry which is preliminary data.</text>
</comment>
<proteinExistence type="predicted"/>
<name>A0ABP6RWW1_9PSEU</name>
<protein>
    <recommendedName>
        <fullName evidence="1">DUF397 domain-containing protein</fullName>
    </recommendedName>
</protein>
<evidence type="ECO:0000259" key="1">
    <source>
        <dbReference type="Pfam" id="PF04149"/>
    </source>
</evidence>
<dbReference type="InterPro" id="IPR007278">
    <property type="entry name" value="DUF397"/>
</dbReference>
<gene>
    <name evidence="2" type="ORF">GCM10020366_49190</name>
</gene>
<dbReference type="EMBL" id="BAAAYK010000038">
    <property type="protein sequence ID" value="GAA3362201.1"/>
    <property type="molecule type" value="Genomic_DNA"/>
</dbReference>
<evidence type="ECO:0000313" key="3">
    <source>
        <dbReference type="Proteomes" id="UP001500483"/>
    </source>
</evidence>
<dbReference type="RefSeq" id="WP_258342363.1">
    <property type="nucleotide sequence ID" value="NZ_BAAAYK010000038.1"/>
</dbReference>
<accession>A0ABP6RWW1</accession>
<dbReference type="Proteomes" id="UP001500483">
    <property type="component" value="Unassembled WGS sequence"/>
</dbReference>
<keyword evidence="3" id="KW-1185">Reference proteome</keyword>